<evidence type="ECO:0000256" key="2">
    <source>
        <dbReference type="SAM" id="Phobius"/>
    </source>
</evidence>
<dbReference type="InterPro" id="IPR021067">
    <property type="entry name" value="Glycosyltransferase"/>
</dbReference>
<gene>
    <name evidence="3" type="ORF">TVY486_0200430</name>
</gene>
<evidence type="ECO:0000256" key="1">
    <source>
        <dbReference type="SAM" id="MobiDB-lite"/>
    </source>
</evidence>
<name>G0TRQ2_TRYVY</name>
<dbReference type="AlphaFoldDB" id="G0TRQ2"/>
<feature type="compositionally biased region" description="Polar residues" evidence="1">
    <location>
        <begin position="149"/>
        <end position="166"/>
    </location>
</feature>
<evidence type="ECO:0000313" key="3">
    <source>
        <dbReference type="EMBL" id="CCC46624.1"/>
    </source>
</evidence>
<dbReference type="EMBL" id="HE573018">
    <property type="protein sequence ID" value="CCC46624.1"/>
    <property type="molecule type" value="Genomic_DNA"/>
</dbReference>
<evidence type="ECO:0008006" key="4">
    <source>
        <dbReference type="Google" id="ProtNLM"/>
    </source>
</evidence>
<accession>G0TRQ2</accession>
<feature type="transmembrane region" description="Helical" evidence="2">
    <location>
        <begin position="63"/>
        <end position="88"/>
    </location>
</feature>
<dbReference type="SUPFAM" id="SSF53448">
    <property type="entry name" value="Nucleotide-diphospho-sugar transferases"/>
    <property type="match status" value="1"/>
</dbReference>
<sequence>MSLESINPERQELRRQRSGVPLGSSTVQCSPLPVGVARSRRYIPGGLCNFIRFMIRPSNNREVNFLMVVILLFALICIVLIGMNMWLLHELGTRDKYTMPKPEVVVDVDAITGIWQLYETVLQTNKDSDKELLYQYLLKCRQKAAPHGTSMQAGSGISFGGTATRTSRSEGAGGSPSDLPRVLDELQKTIGIIAAQEPNDGLEGAASFIHNLLSFAPGGNTAGQSGDDGTADSDGVPNYLLSTAGAQTETEANAPFDDILYWQLYLFFSSGESSGATKDAHAWWERIQHTAPSVITARFYYPLRRYHNTHRFPSETPTTASLWYDAIAYDYFGNDAEPFTPPVGDAQVAGVLASNAELNTSLVSRTHSGTLFLNIASYRDPECWRTVQHAVGRAVNMFRVYVGIAEQHRSSDLSCIAYEALAPQACLAPGSSAETLAKSAGLNTAVCFPADNIRVRRITPAAANGPTYGRYMAMLLYRGEDYTLVLDSHIRFVYAWDSRLAALYIEMQHPRLVLTHYPESYNASSGSHFVYERKTTVYLCRATFIDSVGYVRLKGIVMDSADAVLYMHEEHVKDYPIPHLSLSPNVKRPLPQPWASGGFLFANGSIMREVPFDPHLPNLFDGEEVLYSVRLWTHGYDIHSPKNSTSFHIYTRGDQPKVWDNNPQWESTQRRTHKRVQFLLRSYLKGISVPRIPRETADPEVTVDVDRYGVGRARTVDDWYRFAGLDPVRYTVDGRWCGREMSRDAGG</sequence>
<dbReference type="PANTHER" id="PTHR34496">
    <property type="entry name" value="GLCNAC TRANSFERASE-RELATED"/>
    <property type="match status" value="1"/>
</dbReference>
<proteinExistence type="predicted"/>
<feature type="region of interest" description="Disordered" evidence="1">
    <location>
        <begin position="1"/>
        <end position="25"/>
    </location>
</feature>
<keyword evidence="2" id="KW-0472">Membrane</keyword>
<organism evidence="3">
    <name type="scientific">Trypanosoma vivax (strain Y486)</name>
    <dbReference type="NCBI Taxonomy" id="1055687"/>
    <lineage>
        <taxon>Eukaryota</taxon>
        <taxon>Discoba</taxon>
        <taxon>Euglenozoa</taxon>
        <taxon>Kinetoplastea</taxon>
        <taxon>Metakinetoplastina</taxon>
        <taxon>Trypanosomatida</taxon>
        <taxon>Trypanosomatidae</taxon>
        <taxon>Trypanosoma</taxon>
        <taxon>Duttonella</taxon>
    </lineage>
</organism>
<keyword evidence="2" id="KW-0812">Transmembrane</keyword>
<reference evidence="3" key="1">
    <citation type="journal article" date="2012" name="Proc. Natl. Acad. Sci. U.S.A.">
        <title>Antigenic diversity is generated by distinct evolutionary mechanisms in African trypanosome species.</title>
        <authorList>
            <person name="Jackson A.P."/>
            <person name="Berry A."/>
            <person name="Aslett M."/>
            <person name="Allison H.C."/>
            <person name="Burton P."/>
            <person name="Vavrova-Anderson J."/>
            <person name="Brown R."/>
            <person name="Browne H."/>
            <person name="Corton N."/>
            <person name="Hauser H."/>
            <person name="Gamble J."/>
            <person name="Gilderthorp R."/>
            <person name="Marcello L."/>
            <person name="McQuillan J."/>
            <person name="Otto T.D."/>
            <person name="Quail M.A."/>
            <person name="Sanders M.J."/>
            <person name="van Tonder A."/>
            <person name="Ginger M.L."/>
            <person name="Field M.C."/>
            <person name="Barry J.D."/>
            <person name="Hertz-Fowler C."/>
            <person name="Berriman M."/>
        </authorList>
    </citation>
    <scope>NUCLEOTIDE SEQUENCE</scope>
    <source>
        <strain evidence="3">Y486</strain>
    </source>
</reference>
<dbReference type="InterPro" id="IPR029044">
    <property type="entry name" value="Nucleotide-diphossugar_trans"/>
</dbReference>
<dbReference type="Pfam" id="PF11397">
    <property type="entry name" value="GlcNAc"/>
    <property type="match status" value="1"/>
</dbReference>
<keyword evidence="2" id="KW-1133">Transmembrane helix</keyword>
<dbReference type="VEuPathDB" id="TriTrypDB:TvY486_0200430"/>
<protein>
    <recommendedName>
        <fullName evidence="4">Glycosyltransferase (GlcNAc)</fullName>
    </recommendedName>
</protein>
<dbReference type="OMA" id="THGYDIH"/>
<feature type="region of interest" description="Disordered" evidence="1">
    <location>
        <begin position="147"/>
        <end position="180"/>
    </location>
</feature>
<dbReference type="PANTHER" id="PTHR34496:SF10">
    <property type="entry name" value="GLCNAC TRANSFERASE"/>
    <property type="match status" value="1"/>
</dbReference>